<dbReference type="EMBL" id="JBBNAF010000006">
    <property type="protein sequence ID" value="KAK9135045.1"/>
    <property type="molecule type" value="Genomic_DNA"/>
</dbReference>
<reference evidence="1 2" key="1">
    <citation type="submission" date="2024-01" db="EMBL/GenBank/DDBJ databases">
        <title>Genome assemblies of Stephania.</title>
        <authorList>
            <person name="Yang L."/>
        </authorList>
    </citation>
    <scope>NUCLEOTIDE SEQUENCE [LARGE SCALE GENOMIC DNA]</scope>
    <source>
        <strain evidence="1">YNDBR</strain>
        <tissue evidence="1">Leaf</tissue>
    </source>
</reference>
<organism evidence="1 2">
    <name type="scientific">Stephania yunnanensis</name>
    <dbReference type="NCBI Taxonomy" id="152371"/>
    <lineage>
        <taxon>Eukaryota</taxon>
        <taxon>Viridiplantae</taxon>
        <taxon>Streptophyta</taxon>
        <taxon>Embryophyta</taxon>
        <taxon>Tracheophyta</taxon>
        <taxon>Spermatophyta</taxon>
        <taxon>Magnoliopsida</taxon>
        <taxon>Ranunculales</taxon>
        <taxon>Menispermaceae</taxon>
        <taxon>Menispermoideae</taxon>
        <taxon>Cissampelideae</taxon>
        <taxon>Stephania</taxon>
    </lineage>
</organism>
<comment type="caution">
    <text evidence="1">The sequence shown here is derived from an EMBL/GenBank/DDBJ whole genome shotgun (WGS) entry which is preliminary data.</text>
</comment>
<dbReference type="AlphaFoldDB" id="A0AAP0JLC3"/>
<accession>A0AAP0JLC3</accession>
<sequence length="137" mass="15420">MAETTQSDLLPREDDAGAAFVLASKGSSNRSFIHSFIHSLTSKLSLSVSNGENHTERFASTRRRRRRRVRVSIERNVVARRVSLNDGDRRADAIVAACEKEGRRHIRFRELAAAILGNRFALFFALYRLICSIVNCG</sequence>
<proteinExistence type="predicted"/>
<evidence type="ECO:0000313" key="2">
    <source>
        <dbReference type="Proteomes" id="UP001420932"/>
    </source>
</evidence>
<keyword evidence="2" id="KW-1185">Reference proteome</keyword>
<protein>
    <submittedName>
        <fullName evidence="1">Uncharacterized protein</fullName>
    </submittedName>
</protein>
<evidence type="ECO:0000313" key="1">
    <source>
        <dbReference type="EMBL" id="KAK9135045.1"/>
    </source>
</evidence>
<dbReference type="Proteomes" id="UP001420932">
    <property type="component" value="Unassembled WGS sequence"/>
</dbReference>
<gene>
    <name evidence="1" type="ORF">Syun_014375</name>
</gene>
<name>A0AAP0JLC3_9MAGN</name>